<dbReference type="InterPro" id="IPR013087">
    <property type="entry name" value="Znf_C2H2_type"/>
</dbReference>
<dbReference type="Pfam" id="PF01844">
    <property type="entry name" value="HNH"/>
    <property type="match status" value="1"/>
</dbReference>
<dbReference type="PROSITE" id="PS50157">
    <property type="entry name" value="ZINC_FINGER_C2H2_2"/>
    <property type="match status" value="1"/>
</dbReference>
<dbReference type="CDD" id="cd00085">
    <property type="entry name" value="HNHc"/>
    <property type="match status" value="1"/>
</dbReference>
<dbReference type="PANTHER" id="PTHR41286:SF1">
    <property type="entry name" value="HNH NUCLEASE YAJD-RELATED"/>
    <property type="match status" value="1"/>
</dbReference>
<dbReference type="SMART" id="SM00507">
    <property type="entry name" value="HNHc"/>
    <property type="match status" value="1"/>
</dbReference>
<dbReference type="EMBL" id="JBHUDJ010000003">
    <property type="protein sequence ID" value="MFD1587169.1"/>
    <property type="molecule type" value="Genomic_DNA"/>
</dbReference>
<dbReference type="GO" id="GO:0004519">
    <property type="term" value="F:endonuclease activity"/>
    <property type="evidence" value="ECO:0007669"/>
    <property type="project" value="UniProtKB-KW"/>
</dbReference>
<organism evidence="4 5">
    <name type="scientific">Halorientalis brevis</name>
    <dbReference type="NCBI Taxonomy" id="1126241"/>
    <lineage>
        <taxon>Archaea</taxon>
        <taxon>Methanobacteriati</taxon>
        <taxon>Methanobacteriota</taxon>
        <taxon>Stenosarchaea group</taxon>
        <taxon>Halobacteria</taxon>
        <taxon>Halobacteriales</taxon>
        <taxon>Haloarculaceae</taxon>
        <taxon>Halorientalis</taxon>
    </lineage>
</organism>
<keyword evidence="4" id="KW-0255">Endonuclease</keyword>
<feature type="domain" description="C2H2-type" evidence="3">
    <location>
        <begin position="1"/>
        <end position="29"/>
    </location>
</feature>
<dbReference type="InterPro" id="IPR002711">
    <property type="entry name" value="HNH"/>
</dbReference>
<accession>A0ABD6CAZ4</accession>
<sequence>MECPTCGKMLNTERGMRQHHTKVHDEPLPNRECVDCGCEFYDPKAQRTYCDDCYSEDGVNNGNWKDATETATCAVCGDEFEYYPSDKDGVYCQECVAGANGLLPENPSEPLERVTVECGGCGCELRVRPTRVERNERGVFCDFDCYGEWLSENVTGEDHHQWEGGKAKYGGRWWTVRRAALARDDNRCQQCGKTAQELGKRPDVHHLTPVREFEDPQRAHTLDNVITLCRSCHRHVEERNISAPSPSPER</sequence>
<dbReference type="Proteomes" id="UP001597119">
    <property type="component" value="Unassembled WGS sequence"/>
</dbReference>
<evidence type="ECO:0000313" key="4">
    <source>
        <dbReference type="EMBL" id="MFD1587169.1"/>
    </source>
</evidence>
<comment type="caution">
    <text evidence="4">The sequence shown here is derived from an EMBL/GenBank/DDBJ whole genome shotgun (WGS) entry which is preliminary data.</text>
</comment>
<dbReference type="Gene3D" id="1.10.30.50">
    <property type="match status" value="1"/>
</dbReference>
<evidence type="ECO:0000256" key="1">
    <source>
        <dbReference type="ARBA" id="ARBA00022722"/>
    </source>
</evidence>
<evidence type="ECO:0000259" key="3">
    <source>
        <dbReference type="PROSITE" id="PS50157"/>
    </source>
</evidence>
<name>A0ABD6CAZ4_9EURY</name>
<reference evidence="4 5" key="1">
    <citation type="journal article" date="2019" name="Int. J. Syst. Evol. Microbiol.">
        <title>The Global Catalogue of Microorganisms (GCM) 10K type strain sequencing project: providing services to taxonomists for standard genome sequencing and annotation.</title>
        <authorList>
            <consortium name="The Broad Institute Genomics Platform"/>
            <consortium name="The Broad Institute Genome Sequencing Center for Infectious Disease"/>
            <person name="Wu L."/>
            <person name="Ma J."/>
        </authorList>
    </citation>
    <scope>NUCLEOTIDE SEQUENCE [LARGE SCALE GENOMIC DNA]</scope>
    <source>
        <strain evidence="4 5">CGMCC 1.12125</strain>
    </source>
</reference>
<gene>
    <name evidence="4" type="ORF">ACFR9U_09245</name>
</gene>
<keyword evidence="1" id="KW-0540">Nuclease</keyword>
<protein>
    <submittedName>
        <fullName evidence="4">HNH endonuclease</fullName>
    </submittedName>
</protein>
<dbReference type="PROSITE" id="PS00028">
    <property type="entry name" value="ZINC_FINGER_C2H2_1"/>
    <property type="match status" value="1"/>
</dbReference>
<dbReference type="InterPro" id="IPR003615">
    <property type="entry name" value="HNH_nuc"/>
</dbReference>
<dbReference type="RefSeq" id="WP_247374753.1">
    <property type="nucleotide sequence ID" value="NZ_JALLGV010000001.1"/>
</dbReference>
<dbReference type="GO" id="GO:0016787">
    <property type="term" value="F:hydrolase activity"/>
    <property type="evidence" value="ECO:0007669"/>
    <property type="project" value="UniProtKB-KW"/>
</dbReference>
<evidence type="ECO:0000256" key="2">
    <source>
        <dbReference type="ARBA" id="ARBA00022801"/>
    </source>
</evidence>
<dbReference type="PANTHER" id="PTHR41286">
    <property type="entry name" value="HNH NUCLEASE YAJD-RELATED"/>
    <property type="match status" value="1"/>
</dbReference>
<keyword evidence="5" id="KW-1185">Reference proteome</keyword>
<proteinExistence type="predicted"/>
<evidence type="ECO:0000313" key="5">
    <source>
        <dbReference type="Proteomes" id="UP001597119"/>
    </source>
</evidence>
<keyword evidence="2" id="KW-0378">Hydrolase</keyword>
<dbReference type="AlphaFoldDB" id="A0ABD6CAZ4"/>